<comment type="caution">
    <text evidence="1">The sequence shown here is derived from an EMBL/GenBank/DDBJ whole genome shotgun (WGS) entry which is preliminary data.</text>
</comment>
<dbReference type="OrthoDB" id="3537183at2"/>
<dbReference type="Proteomes" id="UP000034098">
    <property type="component" value="Unassembled WGS sequence"/>
</dbReference>
<name>A0A0M2H755_MICTR</name>
<gene>
    <name evidence="1" type="ORF">RS82_04121</name>
</gene>
<evidence type="ECO:0008006" key="3">
    <source>
        <dbReference type="Google" id="ProtNLM"/>
    </source>
</evidence>
<dbReference type="Pfam" id="PF25681">
    <property type="entry name" value="Phage_TTP_17"/>
    <property type="match status" value="1"/>
</dbReference>
<reference evidence="1 2" key="1">
    <citation type="submission" date="2015-02" db="EMBL/GenBank/DDBJ databases">
        <title>Draft genome sequences of ten Microbacterium spp. with emphasis on heavy metal contaminated environments.</title>
        <authorList>
            <person name="Corretto E."/>
        </authorList>
    </citation>
    <scope>NUCLEOTIDE SEQUENCE [LARGE SCALE GENOMIC DNA]</scope>
    <source>
        <strain evidence="1 2">DSM 8608</strain>
    </source>
</reference>
<keyword evidence="2" id="KW-1185">Reference proteome</keyword>
<protein>
    <recommendedName>
        <fullName evidence="3">Major tail protein</fullName>
    </recommendedName>
</protein>
<dbReference type="InterPro" id="IPR058154">
    <property type="entry name" value="Bxb1_TTP-like"/>
</dbReference>
<proteinExistence type="predicted"/>
<organism evidence="1 2">
    <name type="scientific">Microbacterium trichothecenolyticum</name>
    <name type="common">Aureobacterium trichothecenolyticum</name>
    <dbReference type="NCBI Taxonomy" id="69370"/>
    <lineage>
        <taxon>Bacteria</taxon>
        <taxon>Bacillati</taxon>
        <taxon>Actinomycetota</taxon>
        <taxon>Actinomycetes</taxon>
        <taxon>Micrococcales</taxon>
        <taxon>Microbacteriaceae</taxon>
        <taxon>Microbacterium</taxon>
    </lineage>
</organism>
<dbReference type="PATRIC" id="fig|69370.6.peg.4178"/>
<dbReference type="AlphaFoldDB" id="A0A0M2H755"/>
<sequence length="201" mass="21248">MTANKTSLVIPAKGTVFHAPVNTLPPTAPLGTDGFKLGSADGPTPWKNLGHTSEANTIAFTKEGGERESLNTFLEDGVRTSTSATTWGFTVNALQFDSDTLDLAFNGEFNEDTGGYKVTSSIPSEIAVFLYFKDSSGALGFWLPNVEITLGDAPSVDIANFFELPLSGTMLGAPEEIIPAVDGRPVLFEIFKTGLSAPVTP</sequence>
<accession>A0A0M2H755</accession>
<dbReference type="EMBL" id="JYJA01000041">
    <property type="protein sequence ID" value="KJL39908.1"/>
    <property type="molecule type" value="Genomic_DNA"/>
</dbReference>
<evidence type="ECO:0000313" key="1">
    <source>
        <dbReference type="EMBL" id="KJL39908.1"/>
    </source>
</evidence>
<evidence type="ECO:0000313" key="2">
    <source>
        <dbReference type="Proteomes" id="UP000034098"/>
    </source>
</evidence>
<dbReference type="RefSeq" id="WP_045302841.1">
    <property type="nucleotide sequence ID" value="NZ_JYJA01000041.1"/>
</dbReference>